<proteinExistence type="predicted"/>
<reference evidence="13" key="2">
    <citation type="submission" date="2025-08" db="UniProtKB">
        <authorList>
            <consortium name="RefSeq"/>
        </authorList>
    </citation>
    <scope>IDENTIFICATION</scope>
    <source>
        <tissue evidence="13">Tongue muscle</tissue>
    </source>
</reference>
<organism evidence="12 13">
    <name type="scientific">Odocoileus virginianus</name>
    <name type="common">White-tailed deer</name>
    <dbReference type="NCBI Taxonomy" id="9874"/>
    <lineage>
        <taxon>Eukaryota</taxon>
        <taxon>Metazoa</taxon>
        <taxon>Chordata</taxon>
        <taxon>Craniata</taxon>
        <taxon>Vertebrata</taxon>
        <taxon>Euteleostomi</taxon>
        <taxon>Mammalia</taxon>
        <taxon>Eutheria</taxon>
        <taxon>Laurasiatheria</taxon>
        <taxon>Artiodactyla</taxon>
        <taxon>Ruminantia</taxon>
        <taxon>Pecora</taxon>
        <taxon>Cervidae</taxon>
        <taxon>Odocoileinae</taxon>
        <taxon>Odocoileus</taxon>
    </lineage>
</organism>
<feature type="domain" description="EGF-like" evidence="11">
    <location>
        <begin position="226"/>
        <end position="262"/>
    </location>
</feature>
<evidence type="ECO:0000256" key="9">
    <source>
        <dbReference type="SAM" id="SignalP"/>
    </source>
</evidence>
<evidence type="ECO:0000256" key="5">
    <source>
        <dbReference type="ARBA" id="ARBA00023180"/>
    </source>
</evidence>
<dbReference type="GeneID" id="110123875"/>
<dbReference type="PROSITE" id="PS50025">
    <property type="entry name" value="LAM_G_DOMAIN"/>
    <property type="match status" value="2"/>
</dbReference>
<accession>A0ABM4GZ74</accession>
<feature type="domain" description="EGF-like" evidence="11">
    <location>
        <begin position="810"/>
        <end position="846"/>
    </location>
</feature>
<dbReference type="InterPro" id="IPR000152">
    <property type="entry name" value="EGF-type_Asp/Asn_hydroxyl_site"/>
</dbReference>
<dbReference type="InterPro" id="IPR000742">
    <property type="entry name" value="EGF"/>
</dbReference>
<evidence type="ECO:0000256" key="3">
    <source>
        <dbReference type="ARBA" id="ARBA00022737"/>
    </source>
</evidence>
<feature type="disulfide bond" evidence="6">
    <location>
        <begin position="1084"/>
        <end position="1093"/>
    </location>
</feature>
<feature type="domain" description="Laminin G" evidence="10">
    <location>
        <begin position="874"/>
        <end position="1056"/>
    </location>
</feature>
<feature type="disulfide bond" evidence="6">
    <location>
        <begin position="137"/>
        <end position="146"/>
    </location>
</feature>
<dbReference type="PROSITE" id="PS00022">
    <property type="entry name" value="EGF_1"/>
    <property type="match status" value="12"/>
</dbReference>
<feature type="domain" description="EGF-like" evidence="11">
    <location>
        <begin position="70"/>
        <end position="109"/>
    </location>
</feature>
<dbReference type="CDD" id="cd00110">
    <property type="entry name" value="LamG"/>
    <property type="match status" value="2"/>
</dbReference>
<feature type="disulfide bond" evidence="6">
    <location>
        <begin position="836"/>
        <end position="845"/>
    </location>
</feature>
<keyword evidence="1 6" id="KW-0245">EGF-like domain</keyword>
<keyword evidence="8" id="KW-0812">Transmembrane</keyword>
<dbReference type="PRINTS" id="PR00010">
    <property type="entry name" value="EGFBLOOD"/>
</dbReference>
<dbReference type="PANTHER" id="PTHR12916:SF4">
    <property type="entry name" value="UNINFLATABLE, ISOFORM C"/>
    <property type="match status" value="1"/>
</dbReference>
<feature type="disulfide bond" evidence="6">
    <location>
        <begin position="387"/>
        <end position="396"/>
    </location>
</feature>
<feature type="compositionally biased region" description="Low complexity" evidence="7">
    <location>
        <begin position="1190"/>
        <end position="1202"/>
    </location>
</feature>
<sequence>MALARPGTPDPRPSAPLLLLLLLLHRAPVPALPAGTVPSETLGACASDPCAPGTECQATENASYTCVPPEPQGCASQPCHHGALCVPQGPGPDDFRCYCVPGFQGQHCELDIDECASRPCRHGATCHNLADRYECHCPLGYEGVTCETEVDECASAPCLNGGSCLDGVGSYRCVCAPGYGGASCQLDLDECQSQPCAHGGVCRDLVNGFRCDCADTGYEGERCELEVLECASAPCANNASCLEGLASFRCLCWPGYSGERCEVDEDECAVGPCQHGGQCLQRSDPTLYGGVQATFPGAFSFRQAAGFVCRCPPGFEGDDCGVDMDECASRPCLSGGLCQDLPSGFQCHCPDGYTGPTCEEDMDECLSEPCLHGGTCEDTVAGYICGCPQAWGGPDCSVPLTGCQGHTCPPTATCIPTFESGVHSYTCRCPPGAHGPFCGQNTTFSVVAGNPVRASVPAGSALGLALRFRTTIRVGALATCSDTQGSVELALVEARLQATLWSHGKNVLVLRLLEPPLNDGHWHRVEVTLRLGVLELRLWHEGCPARLCVASSPMAMPPTAAPAPTPAGSRFTQLGGVAFAGCLQDVQVDGHLLLPEALGENVLLGCQHQEHCQPPPCAHGGVCVDLWTHFHCDCPRPYSGPTCADEVPAATFGLGGTLSSASFLLDQPPGPNLTVSFLLRTREPAGLLLQLTNDSAAGLTVFLSEGQIRAEVLGSPALVLPGRWDDGLRHLVTLSFGPDQLQGVGQQVHVGGRLLPADTKPWGGPFRGCMQDVRLNDLHLPFFLSLLGNSSLPSVSGRGQSWNLTTGCVSEDTCNPEPCLNGGTCLVTWNDFHCTCPANFTGPTCAQQLWCPSQPCLPPATCEEVPDGFVCVAEATFREGPPAEFSGHNASSGRALSGLSLVFRTRDSEAGLLRAKDGPGALWLAVRNGSLAAGVRSGRGLPSAVLPAPGPRVADGAWHRVRLAMEQPAAAASRWLLWLDGAATPVSLRGLAGDLDFLRGPGAARVLLAENFTGCLGRVALGGHPLPLARPRPGAAPGSREPFSAWPGAPAPHLGCRGAPVCVPSPCLHGGACRDLFDAFACACGPGWEGSRCEDRADPCRSAPCARGRCHAHPDGRFECRCPPGFAGPRCRLPVPPEGCILNITCLNGGRCEEGPQGANCSCQESFAGQRRAYHCRCRSRCWRWQCPRPAPASSSSSWASSQGSWRPESAGSRRAPTARASRRWPEPGWRWTASSRCRPRRDSSRPSWLQLQPVRASISTWRPKEATSGSLQGNGWPLLSLRELLQGSGYLLGKCPLCQEPLPLPRAGLRGRGALRETEGPVQLWTFTIQPPGLALADARLCWENHLWVHMMCFGVCVCVCVFWCVCVCVCFGVCVCVLVCVCVCFGVCVCVCVCVCVYLGLLICRYPCEC</sequence>
<dbReference type="PANTHER" id="PTHR12916">
    <property type="entry name" value="CYTOCHROME C OXIDASE POLYPEPTIDE VIC-2"/>
    <property type="match status" value="1"/>
</dbReference>
<evidence type="ECO:0000313" key="13">
    <source>
        <dbReference type="RefSeq" id="XP_070308620.1"/>
    </source>
</evidence>
<dbReference type="PROSITE" id="PS50026">
    <property type="entry name" value="EGF_3"/>
    <property type="match status" value="14"/>
</dbReference>
<feature type="disulfide bond" evidence="6">
    <location>
        <begin position="311"/>
        <end position="320"/>
    </location>
</feature>
<dbReference type="InterPro" id="IPR013032">
    <property type="entry name" value="EGF-like_CS"/>
</dbReference>
<feature type="disulfide bond" evidence="6">
    <location>
        <begin position="349"/>
        <end position="358"/>
    </location>
</feature>
<dbReference type="InterPro" id="IPR013320">
    <property type="entry name" value="ConA-like_dom_sf"/>
</dbReference>
<feature type="domain" description="EGF-like" evidence="11">
    <location>
        <begin position="323"/>
        <end position="359"/>
    </location>
</feature>
<evidence type="ECO:0000256" key="1">
    <source>
        <dbReference type="ARBA" id="ARBA00022536"/>
    </source>
</evidence>
<keyword evidence="12" id="KW-1185">Reference proteome</keyword>
<feature type="disulfide bond" evidence="6">
    <location>
        <begin position="634"/>
        <end position="643"/>
    </location>
</feature>
<keyword evidence="3" id="KW-0677">Repeat</keyword>
<feature type="signal peptide" evidence="9">
    <location>
        <begin position="1"/>
        <end position="31"/>
    </location>
</feature>
<dbReference type="RefSeq" id="XP_070308620.1">
    <property type="nucleotide sequence ID" value="XM_070452519.1"/>
</dbReference>
<keyword evidence="8" id="KW-0472">Membrane</keyword>
<evidence type="ECO:0000259" key="10">
    <source>
        <dbReference type="PROSITE" id="PS50025"/>
    </source>
</evidence>
<name>A0ABM4GZ74_ODOVR</name>
<gene>
    <name evidence="13" type="primary">CRB2</name>
</gene>
<dbReference type="PROSITE" id="PS01186">
    <property type="entry name" value="EGF_2"/>
    <property type="match status" value="9"/>
</dbReference>
<feature type="disulfide bond" evidence="6">
    <location>
        <begin position="429"/>
        <end position="438"/>
    </location>
</feature>
<feature type="compositionally biased region" description="Low complexity" evidence="7">
    <location>
        <begin position="1210"/>
        <end position="1220"/>
    </location>
</feature>
<dbReference type="Pfam" id="PF02210">
    <property type="entry name" value="Laminin_G_2"/>
    <property type="match status" value="2"/>
</dbReference>
<evidence type="ECO:0000313" key="12">
    <source>
        <dbReference type="Proteomes" id="UP001652640"/>
    </source>
</evidence>
<feature type="disulfide bond" evidence="6">
    <location>
        <begin position="1100"/>
        <end position="1110"/>
    </location>
</feature>
<feature type="domain" description="Laminin G" evidence="10">
    <location>
        <begin position="443"/>
        <end position="606"/>
    </location>
</feature>
<feature type="disulfide bond" evidence="6">
    <location>
        <begin position="252"/>
        <end position="261"/>
    </location>
</feature>
<feature type="domain" description="EGF-like" evidence="11">
    <location>
        <begin position="111"/>
        <end position="147"/>
    </location>
</feature>
<evidence type="ECO:0000259" key="11">
    <source>
        <dbReference type="PROSITE" id="PS50026"/>
    </source>
</evidence>
<feature type="domain" description="EGF-like" evidence="11">
    <location>
        <begin position="399"/>
        <end position="439"/>
    </location>
</feature>
<dbReference type="Proteomes" id="UP001652640">
    <property type="component" value="Chromosome 2"/>
</dbReference>
<evidence type="ECO:0000256" key="6">
    <source>
        <dbReference type="PROSITE-ProRule" id="PRU00076"/>
    </source>
</evidence>
<dbReference type="SMART" id="SM00179">
    <property type="entry name" value="EGF_CA"/>
    <property type="match status" value="12"/>
</dbReference>
<keyword evidence="5" id="KW-0325">Glycoprotein</keyword>
<dbReference type="Pfam" id="PF12661">
    <property type="entry name" value="hEGF"/>
    <property type="match status" value="1"/>
</dbReference>
<feature type="domain" description="EGF-like" evidence="11">
    <location>
        <begin position="361"/>
        <end position="397"/>
    </location>
</feature>
<keyword evidence="4 6" id="KW-1015">Disulfide bond</keyword>
<dbReference type="InterPro" id="IPR018097">
    <property type="entry name" value="EGF_Ca-bd_CS"/>
</dbReference>
<dbReference type="Gene3D" id="2.60.120.200">
    <property type="match status" value="3"/>
</dbReference>
<evidence type="ECO:0000256" key="8">
    <source>
        <dbReference type="SAM" id="Phobius"/>
    </source>
</evidence>
<dbReference type="SMART" id="SM00181">
    <property type="entry name" value="EGF"/>
    <property type="match status" value="14"/>
</dbReference>
<feature type="region of interest" description="Disordered" evidence="7">
    <location>
        <begin position="1190"/>
        <end position="1226"/>
    </location>
</feature>
<feature type="domain" description="EGF-like" evidence="11">
    <location>
        <begin position="149"/>
        <end position="185"/>
    </location>
</feature>
<evidence type="ECO:0000256" key="2">
    <source>
        <dbReference type="ARBA" id="ARBA00022729"/>
    </source>
</evidence>
<feature type="disulfide bond" evidence="6">
    <location>
        <begin position="1122"/>
        <end position="1131"/>
    </location>
</feature>
<dbReference type="InterPro" id="IPR001881">
    <property type="entry name" value="EGF-like_Ca-bd_dom"/>
</dbReference>
<dbReference type="SUPFAM" id="SSF57196">
    <property type="entry name" value="EGF/Laminin"/>
    <property type="match status" value="10"/>
</dbReference>
<feature type="domain" description="EGF-like" evidence="11">
    <location>
        <begin position="1096"/>
        <end position="1132"/>
    </location>
</feature>
<dbReference type="CDD" id="cd00054">
    <property type="entry name" value="EGF_CA"/>
    <property type="match status" value="11"/>
</dbReference>
<feature type="chain" id="PRO_5047040241" evidence="9">
    <location>
        <begin position="32"/>
        <end position="1412"/>
    </location>
</feature>
<evidence type="ECO:0000256" key="7">
    <source>
        <dbReference type="SAM" id="MobiDB-lite"/>
    </source>
</evidence>
<comment type="caution">
    <text evidence="6">Lacks conserved residue(s) required for the propagation of feature annotation.</text>
</comment>
<feature type="domain" description="EGF-like" evidence="11">
    <location>
        <begin position="1136"/>
        <end position="1173"/>
    </location>
</feature>
<feature type="domain" description="EGF-like" evidence="11">
    <location>
        <begin position="1058"/>
        <end position="1094"/>
    </location>
</feature>
<feature type="disulfide bond" evidence="6">
    <location>
        <begin position="99"/>
        <end position="108"/>
    </location>
</feature>
<protein>
    <submittedName>
        <fullName evidence="13">Protein crumbs homolog 2 isoform X1</fullName>
    </submittedName>
</protein>
<reference evidence="12" key="1">
    <citation type="journal article" date="2022" name="J. Hered.">
        <title>A De Novo Chromosome-Level Genome Assembly of the White-Tailed Deer, Odocoileus Virginianus.</title>
        <authorList>
            <person name="London E.W."/>
            <person name="Roca A.L."/>
            <person name="Novakofski J.E."/>
            <person name="Mateus-Pinilla N.E."/>
        </authorList>
    </citation>
    <scope>NUCLEOTIDE SEQUENCE [LARGE SCALE GENOMIC DNA]</scope>
</reference>
<feature type="transmembrane region" description="Helical" evidence="8">
    <location>
        <begin position="1348"/>
        <end position="1373"/>
    </location>
</feature>
<feature type="domain" description="EGF-like" evidence="11">
    <location>
        <begin position="608"/>
        <end position="644"/>
    </location>
</feature>
<dbReference type="SUPFAM" id="SSF49899">
    <property type="entry name" value="Concanavalin A-like lectins/glucanases"/>
    <property type="match status" value="3"/>
</dbReference>
<dbReference type="Pfam" id="PF00008">
    <property type="entry name" value="EGF"/>
    <property type="match status" value="9"/>
</dbReference>
<dbReference type="Gene3D" id="2.10.25.10">
    <property type="entry name" value="Laminin"/>
    <property type="match status" value="12"/>
</dbReference>
<keyword evidence="2 9" id="KW-0732">Signal</keyword>
<evidence type="ECO:0000256" key="4">
    <source>
        <dbReference type="ARBA" id="ARBA00023157"/>
    </source>
</evidence>
<feature type="disulfide bond" evidence="6">
    <location>
        <begin position="175"/>
        <end position="184"/>
    </location>
</feature>
<dbReference type="SMART" id="SM00282">
    <property type="entry name" value="LamG"/>
    <property type="match status" value="3"/>
</dbReference>
<dbReference type="PROSITE" id="PS00010">
    <property type="entry name" value="ASX_HYDROXYL"/>
    <property type="match status" value="7"/>
</dbReference>
<dbReference type="InterPro" id="IPR001791">
    <property type="entry name" value="Laminin_G"/>
</dbReference>
<keyword evidence="8" id="KW-1133">Transmembrane helix</keyword>
<feature type="transmembrane region" description="Helical" evidence="8">
    <location>
        <begin position="1380"/>
        <end position="1405"/>
    </location>
</feature>
<feature type="domain" description="EGF-like" evidence="11">
    <location>
        <begin position="264"/>
        <end position="321"/>
    </location>
</feature>
<dbReference type="PROSITE" id="PS01187">
    <property type="entry name" value="EGF_CA"/>
    <property type="match status" value="4"/>
</dbReference>
<feature type="domain" description="EGF-like" evidence="11">
    <location>
        <begin position="187"/>
        <end position="224"/>
    </location>
</feature>